<dbReference type="GO" id="GO:0009317">
    <property type="term" value="C:acetyl-CoA carboxylase complex"/>
    <property type="evidence" value="ECO:0007669"/>
    <property type="project" value="InterPro"/>
</dbReference>
<dbReference type="GO" id="GO:0006633">
    <property type="term" value="P:fatty acid biosynthetic process"/>
    <property type="evidence" value="ECO:0007669"/>
    <property type="project" value="UniProtKB-KW"/>
</dbReference>
<comment type="subunit">
    <text evidence="10">Acetyl-CoA carboxylase is a heterohexamer composed of biotin carboxyl carrier protein (AccB), biotin carboxylase (AccC) and two subunits each of ACCase subunit alpha (AccA) and ACCase subunit beta (AccD).</text>
</comment>
<evidence type="ECO:0000259" key="11">
    <source>
        <dbReference type="PROSITE" id="PS50989"/>
    </source>
</evidence>
<dbReference type="PANTHER" id="PTHR42853:SF3">
    <property type="entry name" value="ACETYL-COENZYME A CARBOXYLASE CARBOXYL TRANSFERASE SUBUNIT ALPHA, CHLOROPLASTIC"/>
    <property type="match status" value="1"/>
</dbReference>
<comment type="catalytic activity">
    <reaction evidence="9 10">
        <text>N(6)-carboxybiotinyl-L-lysyl-[protein] + acetyl-CoA = N(6)-biotinyl-L-lysyl-[protein] + malonyl-CoA</text>
        <dbReference type="Rhea" id="RHEA:54728"/>
        <dbReference type="Rhea" id="RHEA-COMP:10505"/>
        <dbReference type="Rhea" id="RHEA-COMP:10506"/>
        <dbReference type="ChEBI" id="CHEBI:57288"/>
        <dbReference type="ChEBI" id="CHEBI:57384"/>
        <dbReference type="ChEBI" id="CHEBI:83144"/>
        <dbReference type="ChEBI" id="CHEBI:83145"/>
        <dbReference type="EC" id="2.1.3.15"/>
    </reaction>
</comment>
<comment type="function">
    <text evidence="10">Component of the acetyl coenzyme A carboxylase (ACC) complex. First, biotin carboxylase catalyzes the carboxylation of biotin on its carrier protein (BCCP) and then the CO(2) group is transferred by the carboxyltransferase to acetyl-CoA to form malonyl-CoA.</text>
</comment>
<dbReference type="Gene3D" id="3.90.226.10">
    <property type="entry name" value="2-enoyl-CoA Hydratase, Chain A, domain 1"/>
    <property type="match status" value="1"/>
</dbReference>
<evidence type="ECO:0000256" key="10">
    <source>
        <dbReference type="HAMAP-Rule" id="MF_00823"/>
    </source>
</evidence>
<organism evidence="12 13">
    <name type="scientific">Kordiimonas lacus</name>
    <dbReference type="NCBI Taxonomy" id="637679"/>
    <lineage>
        <taxon>Bacteria</taxon>
        <taxon>Pseudomonadati</taxon>
        <taxon>Pseudomonadota</taxon>
        <taxon>Alphaproteobacteria</taxon>
        <taxon>Kordiimonadales</taxon>
        <taxon>Kordiimonadaceae</taxon>
        <taxon>Kordiimonas</taxon>
    </lineage>
</organism>
<dbReference type="GO" id="GO:0003989">
    <property type="term" value="F:acetyl-CoA carboxylase activity"/>
    <property type="evidence" value="ECO:0007669"/>
    <property type="project" value="InterPro"/>
</dbReference>
<comment type="similarity">
    <text evidence="10">Belongs to the AccA family.</text>
</comment>
<dbReference type="GO" id="GO:0016743">
    <property type="term" value="F:carboxyl- or carbamoyltransferase activity"/>
    <property type="evidence" value="ECO:0007669"/>
    <property type="project" value="UniProtKB-UniRule"/>
</dbReference>
<evidence type="ECO:0000313" key="13">
    <source>
        <dbReference type="Proteomes" id="UP000183685"/>
    </source>
</evidence>
<dbReference type="InterPro" id="IPR001095">
    <property type="entry name" value="Acetyl_CoA_COase_a_su"/>
</dbReference>
<dbReference type="GO" id="GO:2001295">
    <property type="term" value="P:malonyl-CoA biosynthetic process"/>
    <property type="evidence" value="ECO:0007669"/>
    <property type="project" value="UniProtKB-UniRule"/>
</dbReference>
<name>A0A1G6UPH0_9PROT</name>
<evidence type="ECO:0000256" key="9">
    <source>
        <dbReference type="ARBA" id="ARBA00049152"/>
    </source>
</evidence>
<dbReference type="AlphaFoldDB" id="A0A1G6UPH0"/>
<accession>A0A1G6UPH0</accession>
<dbReference type="EC" id="2.1.3.15" evidence="10"/>
<sequence>MMTFLEFEKPIAELEGKIRELRSFKGGADITAEVGQLETKLGKLLKETYAGLTPTQKMQVARHPERPHFHDLIGHLFEDFTPLSGDRSFGEDEALVGGLARFRGEACVVMGHEKGWDTESRIKHNFGMARPEGYRKAIRLMDMADRFGLPVLSLVDTSGAYPGVGAEERGQAEAIARSTDKCLGLEVPMVTCIVGEGGSGGAVAIAAANKVLMMEHAIYSVISPEGCASILWRTNDKANEAAVALKITAQDLLKLGVIDEIVAEPLGGAHRDTERAMNMLGDAMERSLRDMSGVDGGRLKELRREKFLAIGDKGLA</sequence>
<dbReference type="PRINTS" id="PR01069">
    <property type="entry name" value="ACCCTRFRASEA"/>
</dbReference>
<dbReference type="PANTHER" id="PTHR42853">
    <property type="entry name" value="ACETYL-COENZYME A CARBOXYLASE CARBOXYL TRANSFERASE SUBUNIT ALPHA"/>
    <property type="match status" value="1"/>
</dbReference>
<comment type="pathway">
    <text evidence="1 10">Lipid metabolism; malonyl-CoA biosynthesis; malonyl-CoA from acetyl-CoA: step 1/1.</text>
</comment>
<proteinExistence type="inferred from homology"/>
<evidence type="ECO:0000256" key="5">
    <source>
        <dbReference type="ARBA" id="ARBA00022832"/>
    </source>
</evidence>
<dbReference type="EMBL" id="FNAK01000001">
    <property type="protein sequence ID" value="SDD42455.1"/>
    <property type="molecule type" value="Genomic_DNA"/>
</dbReference>
<dbReference type="PROSITE" id="PS50989">
    <property type="entry name" value="COA_CT_CTER"/>
    <property type="match status" value="1"/>
</dbReference>
<dbReference type="UniPathway" id="UPA00655">
    <property type="reaction ID" value="UER00711"/>
</dbReference>
<keyword evidence="10" id="KW-0963">Cytoplasm</keyword>
<keyword evidence="7 10" id="KW-0443">Lipid metabolism</keyword>
<comment type="subcellular location">
    <subcellularLocation>
        <location evidence="10">Cytoplasm</location>
    </subcellularLocation>
</comment>
<evidence type="ECO:0000313" key="12">
    <source>
        <dbReference type="EMBL" id="SDD42455.1"/>
    </source>
</evidence>
<dbReference type="HAMAP" id="MF_00823">
    <property type="entry name" value="AcetylCoA_CT_alpha"/>
    <property type="match status" value="1"/>
</dbReference>
<keyword evidence="4 10" id="KW-0547">Nucleotide-binding</keyword>
<dbReference type="GO" id="GO:0005524">
    <property type="term" value="F:ATP binding"/>
    <property type="evidence" value="ECO:0007669"/>
    <property type="project" value="UniProtKB-KW"/>
</dbReference>
<dbReference type="SUPFAM" id="SSF52096">
    <property type="entry name" value="ClpP/crotonase"/>
    <property type="match status" value="1"/>
</dbReference>
<evidence type="ECO:0000256" key="7">
    <source>
        <dbReference type="ARBA" id="ARBA00023098"/>
    </source>
</evidence>
<keyword evidence="2 10" id="KW-0444">Lipid biosynthesis</keyword>
<dbReference type="InterPro" id="IPR011763">
    <property type="entry name" value="COA_CT_C"/>
</dbReference>
<keyword evidence="5 10" id="KW-0276">Fatty acid metabolism</keyword>
<dbReference type="InterPro" id="IPR029045">
    <property type="entry name" value="ClpP/crotonase-like_dom_sf"/>
</dbReference>
<keyword evidence="8 10" id="KW-0275">Fatty acid biosynthesis</keyword>
<reference evidence="12 13" key="1">
    <citation type="submission" date="2016-10" db="EMBL/GenBank/DDBJ databases">
        <authorList>
            <person name="de Groot N.N."/>
        </authorList>
    </citation>
    <scope>NUCLEOTIDE SEQUENCE [LARGE SCALE GENOMIC DNA]</scope>
    <source>
        <strain evidence="12 13">CGMCC 1.9109</strain>
    </source>
</reference>
<evidence type="ECO:0000256" key="3">
    <source>
        <dbReference type="ARBA" id="ARBA00022679"/>
    </source>
</evidence>
<dbReference type="RefSeq" id="WP_068307967.1">
    <property type="nucleotide sequence ID" value="NZ_DAIOMO010000003.1"/>
</dbReference>
<keyword evidence="6 10" id="KW-0067">ATP-binding</keyword>
<evidence type="ECO:0000256" key="1">
    <source>
        <dbReference type="ARBA" id="ARBA00004956"/>
    </source>
</evidence>
<feature type="domain" description="CoA carboxyltransferase C-terminal" evidence="11">
    <location>
        <begin position="36"/>
        <end position="290"/>
    </location>
</feature>
<gene>
    <name evidence="10" type="primary">accA</name>
    <name evidence="12" type="ORF">SAMN04488071_0635</name>
</gene>
<dbReference type="STRING" id="637679.GCA_001550055_00255"/>
<keyword evidence="3 10" id="KW-0808">Transferase</keyword>
<dbReference type="OrthoDB" id="9808023at2"/>
<evidence type="ECO:0000256" key="6">
    <source>
        <dbReference type="ARBA" id="ARBA00022840"/>
    </source>
</evidence>
<evidence type="ECO:0000256" key="8">
    <source>
        <dbReference type="ARBA" id="ARBA00023160"/>
    </source>
</evidence>
<dbReference type="Proteomes" id="UP000183685">
    <property type="component" value="Unassembled WGS sequence"/>
</dbReference>
<evidence type="ECO:0000256" key="2">
    <source>
        <dbReference type="ARBA" id="ARBA00022516"/>
    </source>
</evidence>
<dbReference type="Pfam" id="PF03255">
    <property type="entry name" value="ACCA"/>
    <property type="match status" value="1"/>
</dbReference>
<dbReference type="NCBIfam" id="NF004344">
    <property type="entry name" value="PRK05724.1"/>
    <property type="match status" value="1"/>
</dbReference>
<dbReference type="NCBIfam" id="TIGR00513">
    <property type="entry name" value="accA"/>
    <property type="match status" value="1"/>
</dbReference>
<evidence type="ECO:0000256" key="4">
    <source>
        <dbReference type="ARBA" id="ARBA00022741"/>
    </source>
</evidence>
<dbReference type="NCBIfam" id="NF041504">
    <property type="entry name" value="AccA_sub"/>
    <property type="match status" value="1"/>
</dbReference>
<protein>
    <recommendedName>
        <fullName evidence="10">Acetyl-coenzyme A carboxylase carboxyl transferase subunit alpha</fullName>
        <shortName evidence="10">ACCase subunit alpha</shortName>
        <shortName evidence="10">Acetyl-CoA carboxylase carboxyltransferase subunit alpha</shortName>
        <ecNumber evidence="10">2.1.3.15</ecNumber>
    </recommendedName>
</protein>
<keyword evidence="13" id="KW-1185">Reference proteome</keyword>